<keyword evidence="1" id="KW-0812">Transmembrane</keyword>
<evidence type="ECO:0000313" key="2">
    <source>
        <dbReference type="EMBL" id="MBB6674988.1"/>
    </source>
</evidence>
<gene>
    <name evidence="2" type="ORF">H7C19_30345</name>
</gene>
<feature type="transmembrane region" description="Helical" evidence="1">
    <location>
        <begin position="73"/>
        <end position="91"/>
    </location>
</feature>
<sequence>MKKNNGWAVVLIVVGALLLFGKLGNVVGWFIGLLIPILVIGLGVLAWRNGYRLIGAIIGIIGAFMLLGKLSVVIFWIAVIGLIVLGISMLGNNSGRSRRW</sequence>
<protein>
    <submittedName>
        <fullName evidence="2">Uncharacterized protein</fullName>
    </submittedName>
</protein>
<reference evidence="2 3" key="1">
    <citation type="submission" date="2020-08" db="EMBL/GenBank/DDBJ databases">
        <title>Cohnella phylogeny.</title>
        <authorList>
            <person name="Dunlap C."/>
        </authorList>
    </citation>
    <scope>NUCLEOTIDE SEQUENCE [LARGE SCALE GENOMIC DNA]</scope>
    <source>
        <strain evidence="2 3">DSM 28246</strain>
    </source>
</reference>
<dbReference type="AlphaFoldDB" id="A0A7X0RWJ3"/>
<keyword evidence="1" id="KW-0472">Membrane</keyword>
<evidence type="ECO:0000313" key="3">
    <source>
        <dbReference type="Proteomes" id="UP000547209"/>
    </source>
</evidence>
<keyword evidence="3" id="KW-1185">Reference proteome</keyword>
<accession>A0A7X0RWJ3</accession>
<dbReference type="Proteomes" id="UP000547209">
    <property type="component" value="Unassembled WGS sequence"/>
</dbReference>
<organism evidence="2 3">
    <name type="scientific">Cohnella nanjingensis</name>
    <dbReference type="NCBI Taxonomy" id="1387779"/>
    <lineage>
        <taxon>Bacteria</taxon>
        <taxon>Bacillati</taxon>
        <taxon>Bacillota</taxon>
        <taxon>Bacilli</taxon>
        <taxon>Bacillales</taxon>
        <taxon>Paenibacillaceae</taxon>
        <taxon>Cohnella</taxon>
    </lineage>
</organism>
<feature type="transmembrane region" description="Helical" evidence="1">
    <location>
        <begin position="29"/>
        <end position="46"/>
    </location>
</feature>
<comment type="caution">
    <text evidence="2">The sequence shown here is derived from an EMBL/GenBank/DDBJ whole genome shotgun (WGS) entry which is preliminary data.</text>
</comment>
<dbReference type="RefSeq" id="WP_185672849.1">
    <property type="nucleotide sequence ID" value="NZ_JACJVP010000059.1"/>
</dbReference>
<proteinExistence type="predicted"/>
<keyword evidence="1" id="KW-1133">Transmembrane helix</keyword>
<evidence type="ECO:0000256" key="1">
    <source>
        <dbReference type="SAM" id="Phobius"/>
    </source>
</evidence>
<name>A0A7X0RWJ3_9BACL</name>
<feature type="transmembrane region" description="Helical" evidence="1">
    <location>
        <begin position="51"/>
        <end position="67"/>
    </location>
</feature>
<feature type="transmembrane region" description="Helical" evidence="1">
    <location>
        <begin position="7"/>
        <end position="23"/>
    </location>
</feature>
<dbReference type="EMBL" id="JACJVP010000059">
    <property type="protein sequence ID" value="MBB6674988.1"/>
    <property type="molecule type" value="Genomic_DNA"/>
</dbReference>